<name>A0ABY5B034_CLOSE</name>
<keyword evidence="2" id="KW-1185">Reference proteome</keyword>
<keyword evidence="1" id="KW-0255">Endonuclease</keyword>
<dbReference type="GO" id="GO:0004519">
    <property type="term" value="F:endonuclease activity"/>
    <property type="evidence" value="ECO:0007669"/>
    <property type="project" value="UniProtKB-KW"/>
</dbReference>
<accession>A0ABY5B034</accession>
<evidence type="ECO:0000313" key="2">
    <source>
        <dbReference type="Proteomes" id="UP001055437"/>
    </source>
</evidence>
<sequence length="185" mass="20149">MFEFVSHPIDGVIGVAIGRIVGEILIIVATDGIAESIMGYLPEIANKIKNGERVERIVDSIRGSKGAAKADLDGIRIINKKYAGKTYELTGDLAKKYPNGVKFSEEGFPNFEPYSIKKVTVNNLEGDAYYDFIKANEAAGFTSTPKGYTWHHVEDGRTLILVPSDLHGTVRHTGGASLIKKGIRP</sequence>
<protein>
    <submittedName>
        <fullName evidence="1">HNH endonuclease</fullName>
    </submittedName>
</protein>
<keyword evidence="1" id="KW-0540">Nuclease</keyword>
<evidence type="ECO:0000313" key="1">
    <source>
        <dbReference type="EMBL" id="USS00539.1"/>
    </source>
</evidence>
<dbReference type="RefSeq" id="WP_227909565.1">
    <property type="nucleotide sequence ID" value="NZ_CP023671.1"/>
</dbReference>
<keyword evidence="1" id="KW-0378">Hydrolase</keyword>
<reference evidence="1" key="1">
    <citation type="submission" date="2022-06" db="EMBL/GenBank/DDBJ databases">
        <authorList>
            <person name="Holder M.E."/>
            <person name="Ajami N.J."/>
            <person name="Petrosino J.F."/>
        </authorList>
    </citation>
    <scope>NUCLEOTIDE SEQUENCE</scope>
    <source>
        <strain evidence="1">RMA 8861</strain>
    </source>
</reference>
<proteinExistence type="predicted"/>
<dbReference type="GeneID" id="303560135"/>
<dbReference type="Pfam" id="PF14414">
    <property type="entry name" value="WHH"/>
    <property type="match status" value="1"/>
</dbReference>
<gene>
    <name evidence="1" type="ORF">NH397_13785</name>
</gene>
<dbReference type="EMBL" id="CP099799">
    <property type="protein sequence ID" value="USS00539.1"/>
    <property type="molecule type" value="Genomic_DNA"/>
</dbReference>
<organism evidence="1 2">
    <name type="scientific">Clostridium septicum</name>
    <dbReference type="NCBI Taxonomy" id="1504"/>
    <lineage>
        <taxon>Bacteria</taxon>
        <taxon>Bacillati</taxon>
        <taxon>Bacillota</taxon>
        <taxon>Clostridia</taxon>
        <taxon>Eubacteriales</taxon>
        <taxon>Clostridiaceae</taxon>
        <taxon>Clostridium</taxon>
    </lineage>
</organism>
<dbReference type="Proteomes" id="UP001055437">
    <property type="component" value="Chromosome"/>
</dbReference>
<dbReference type="InterPro" id="IPR032869">
    <property type="entry name" value="WHH_dom_containing"/>
</dbReference>